<dbReference type="PANTHER" id="PTHR30069">
    <property type="entry name" value="TONB-DEPENDENT OUTER MEMBRANE RECEPTOR"/>
    <property type="match status" value="1"/>
</dbReference>
<evidence type="ECO:0000256" key="5">
    <source>
        <dbReference type="ARBA" id="ARBA00023136"/>
    </source>
</evidence>
<dbReference type="InterPro" id="IPR057601">
    <property type="entry name" value="Oar-like_b-barrel"/>
</dbReference>
<dbReference type="InterPro" id="IPR036942">
    <property type="entry name" value="Beta-barrel_TonB_sf"/>
</dbReference>
<dbReference type="Pfam" id="PF13620">
    <property type="entry name" value="CarboxypepD_reg"/>
    <property type="match status" value="1"/>
</dbReference>
<keyword evidence="4" id="KW-0812">Transmembrane</keyword>
<dbReference type="RefSeq" id="WP_146388088.1">
    <property type="nucleotide sequence ID" value="NZ_VOHK01000004.1"/>
</dbReference>
<dbReference type="Gene3D" id="2.40.170.20">
    <property type="entry name" value="TonB-dependent receptor, beta-barrel domain"/>
    <property type="match status" value="1"/>
</dbReference>
<dbReference type="PANTHER" id="PTHR30069:SF46">
    <property type="entry name" value="OAR PROTEIN"/>
    <property type="match status" value="1"/>
</dbReference>
<dbReference type="Pfam" id="PF25183">
    <property type="entry name" value="OMP_b-brl_4"/>
    <property type="match status" value="2"/>
</dbReference>
<protein>
    <submittedName>
        <fullName evidence="9">TonB-dependent receptor</fullName>
    </submittedName>
</protein>
<keyword evidence="7" id="KW-0732">Signal</keyword>
<gene>
    <name evidence="9" type="ORF">FQY83_11550</name>
</gene>
<keyword evidence="2" id="KW-0813">Transport</keyword>
<dbReference type="SUPFAM" id="SSF49464">
    <property type="entry name" value="Carboxypeptidase regulatory domain-like"/>
    <property type="match status" value="1"/>
</dbReference>
<keyword evidence="9" id="KW-0675">Receptor</keyword>
<feature type="signal peptide" evidence="7">
    <location>
        <begin position="1"/>
        <end position="27"/>
    </location>
</feature>
<dbReference type="GO" id="GO:0015344">
    <property type="term" value="F:siderophore uptake transmembrane transporter activity"/>
    <property type="evidence" value="ECO:0007669"/>
    <property type="project" value="TreeGrafter"/>
</dbReference>
<evidence type="ECO:0000313" key="10">
    <source>
        <dbReference type="Proteomes" id="UP000319980"/>
    </source>
</evidence>
<name>A0A5C5U1W6_9GAMM</name>
<keyword evidence="6" id="KW-0998">Cell outer membrane</keyword>
<keyword evidence="5" id="KW-0472">Membrane</keyword>
<proteinExistence type="predicted"/>
<organism evidence="9 10">
    <name type="scientific">Luteimonas marina</name>
    <dbReference type="NCBI Taxonomy" id="488485"/>
    <lineage>
        <taxon>Bacteria</taxon>
        <taxon>Pseudomonadati</taxon>
        <taxon>Pseudomonadota</taxon>
        <taxon>Gammaproteobacteria</taxon>
        <taxon>Lysobacterales</taxon>
        <taxon>Lysobacteraceae</taxon>
        <taxon>Luteimonas</taxon>
    </lineage>
</organism>
<comment type="subcellular location">
    <subcellularLocation>
        <location evidence="1">Cell outer membrane</location>
        <topology evidence="1">Multi-pass membrane protein</topology>
    </subcellularLocation>
</comment>
<feature type="domain" description="TonB-dependent transporter Oar-like beta-barrel" evidence="8">
    <location>
        <begin position="347"/>
        <end position="1001"/>
    </location>
</feature>
<reference evidence="9 10" key="1">
    <citation type="journal article" date="2008" name="Int. J. Syst. Evol. Microbiol.">
        <title>Luteimonas marina sp. nov., isolated from seawater.</title>
        <authorList>
            <person name="Baik K.S."/>
            <person name="Park S.C."/>
            <person name="Kim M.S."/>
            <person name="Kim E.M."/>
            <person name="Park C."/>
            <person name="Chun J."/>
            <person name="Seong C.N."/>
        </authorList>
    </citation>
    <scope>NUCLEOTIDE SEQUENCE [LARGE SCALE GENOMIC DNA]</scope>
    <source>
        <strain evidence="9 10">FR1330</strain>
    </source>
</reference>
<feature type="chain" id="PRO_5023137152" evidence="7">
    <location>
        <begin position="28"/>
        <end position="1079"/>
    </location>
</feature>
<dbReference type="InterPro" id="IPR008969">
    <property type="entry name" value="CarboxyPept-like_regulatory"/>
</dbReference>
<dbReference type="EMBL" id="VOHK01000004">
    <property type="protein sequence ID" value="TWT20353.1"/>
    <property type="molecule type" value="Genomic_DNA"/>
</dbReference>
<comment type="caution">
    <text evidence="9">The sequence shown here is derived from an EMBL/GenBank/DDBJ whole genome shotgun (WGS) entry which is preliminary data.</text>
</comment>
<evidence type="ECO:0000256" key="2">
    <source>
        <dbReference type="ARBA" id="ARBA00022448"/>
    </source>
</evidence>
<dbReference type="AlphaFoldDB" id="A0A5C5U1W6"/>
<dbReference type="GO" id="GO:0044718">
    <property type="term" value="P:siderophore transmembrane transport"/>
    <property type="evidence" value="ECO:0007669"/>
    <property type="project" value="TreeGrafter"/>
</dbReference>
<accession>A0A5C5U1W6</accession>
<sequence length="1079" mass="117368">MTHRNRVRLSKLSIGLIAALAAAPVFAQSTSAGVGGLVTDSSGQPVTGAEVVITHVESGTVSRATTDASGRYNARGLRVGGPYEITITKPGAGTKTEDNVYLALNQVAAVNTQLLGDTTTLGTVAVTGSRLFDTFNPDNKGVGTSVGGRQLEITPQGNRSIDDVARLDPRIQVLDQGSGAISVAGVNNRFNTISVDGLSQGDPFGLNANGLPYTNSPISVDTIAAYDLKVSDYDVASDAVGATVNAVTKSGTNEFHGSVYYALKDAGSMVASRNGEDYDLFDKDETRGLTIGGPIIKDRLFFFASYEEQEVSDFGGATPADGVANGLISIDDVNEAVAIANALGMQDNAYGALGVNLENKRYLAKIDWNINDYHRASLTYQQTEETRPSPYDLFPNTVILTNHWYNIDNVTRNTSLQLFSDWTERFSTEVKLSRQKFDQINGASVKNTEAIVRVPGGTIYIGEDDNRHQNQINTDRVTGSVIGTLYLDNHTIKGGVDYLRHDVFNLYGKTLHGEYQFDSLADFAAGDYSRFILRRPAAGYTEADTAAALVYSQISPYIQDTWQATDQLSLTYGVRVNIPKADKAPFRTPGFEDTFGFPNDYKLGTDNKVVLPRLSFNYLFDSPRYSQLRGGVGLFQSVPPFVWLGNPYQNNGVTAVSYTSFDPADAPFSADPYNQNVPSGGGSSAAYQVDSIDPDFKLPTVWKASLGYDAELPWWGLIGTVEAQYLKNKDGVYYQAINIGALNAETGLYDAPTGTLADGRGSYWCTLGNTSSGNKNCGRASQFDWDSTKLGNTDKGESLAVTFALNKPMSNGWYGNLAYTYTKATEVGSDGSSQAWSSYQFVSRINPNEEIAGTASREIRNSIKASLGWEHAFFGDYKTSVTAFYNGHDGLPYTWIFNTATGLRDANGDGINQDPAYIPLVNDPIVSYGSATQAQIDAFHEFISNDPYLDSRRGTIANRNGTRLPWVNQLDLGIQQELPGFFKEHKSVIRLDIYNVLNLMNRDWGNTGSVGGFDTRQLVALSGINADGTYVYSLGTDNPNTPEVEIPNVQQLTTYDSSSAFPNRLVSRWSAMLTFRYEF</sequence>
<evidence type="ECO:0000259" key="8">
    <source>
        <dbReference type="Pfam" id="PF25183"/>
    </source>
</evidence>
<dbReference type="OrthoDB" id="9768147at2"/>
<dbReference type="Gene3D" id="2.60.40.1120">
    <property type="entry name" value="Carboxypeptidase-like, regulatory domain"/>
    <property type="match status" value="1"/>
</dbReference>
<dbReference type="InterPro" id="IPR039426">
    <property type="entry name" value="TonB-dep_rcpt-like"/>
</dbReference>
<evidence type="ECO:0000256" key="6">
    <source>
        <dbReference type="ARBA" id="ARBA00023237"/>
    </source>
</evidence>
<dbReference type="SUPFAM" id="SSF56935">
    <property type="entry name" value="Porins"/>
    <property type="match status" value="1"/>
</dbReference>
<keyword evidence="10" id="KW-1185">Reference proteome</keyword>
<keyword evidence="3" id="KW-1134">Transmembrane beta strand</keyword>
<evidence type="ECO:0000256" key="1">
    <source>
        <dbReference type="ARBA" id="ARBA00004571"/>
    </source>
</evidence>
<dbReference type="GO" id="GO:0009279">
    <property type="term" value="C:cell outer membrane"/>
    <property type="evidence" value="ECO:0007669"/>
    <property type="project" value="UniProtKB-SubCell"/>
</dbReference>
<feature type="domain" description="TonB-dependent transporter Oar-like beta-barrel" evidence="8">
    <location>
        <begin position="247"/>
        <end position="311"/>
    </location>
</feature>
<evidence type="ECO:0000256" key="3">
    <source>
        <dbReference type="ARBA" id="ARBA00022452"/>
    </source>
</evidence>
<evidence type="ECO:0000256" key="7">
    <source>
        <dbReference type="SAM" id="SignalP"/>
    </source>
</evidence>
<evidence type="ECO:0000313" key="9">
    <source>
        <dbReference type="EMBL" id="TWT20353.1"/>
    </source>
</evidence>
<evidence type="ECO:0000256" key="4">
    <source>
        <dbReference type="ARBA" id="ARBA00022692"/>
    </source>
</evidence>
<dbReference type="Proteomes" id="UP000319980">
    <property type="component" value="Unassembled WGS sequence"/>
</dbReference>